<dbReference type="GO" id="GO:0036376">
    <property type="term" value="P:sodium ion export across plasma membrane"/>
    <property type="evidence" value="ECO:0007669"/>
    <property type="project" value="InterPro"/>
</dbReference>
<evidence type="ECO:0000313" key="7">
    <source>
        <dbReference type="EMBL" id="KAK5949029.1"/>
    </source>
</evidence>
<accession>A0AAN8E8R3</accession>
<evidence type="ECO:0000256" key="5">
    <source>
        <dbReference type="SAM" id="Phobius"/>
    </source>
</evidence>
<dbReference type="GO" id="GO:0042391">
    <property type="term" value="P:regulation of membrane potential"/>
    <property type="evidence" value="ECO:0007669"/>
    <property type="project" value="InterPro"/>
</dbReference>
<comment type="subcellular location">
    <subcellularLocation>
        <location evidence="1">Membrane</location>
        <topology evidence="1">Multi-pass membrane protein</topology>
    </subcellularLocation>
</comment>
<evidence type="ECO:0000256" key="1">
    <source>
        <dbReference type="ARBA" id="ARBA00004141"/>
    </source>
</evidence>
<dbReference type="GO" id="GO:0120029">
    <property type="term" value="P:proton export across plasma membrane"/>
    <property type="evidence" value="ECO:0007669"/>
    <property type="project" value="InterPro"/>
</dbReference>
<sequence length="319" mass="34318">MPNVRPSHFNCICGVLGTFLFFFGFVSYLVKERLYISEAFVSLLAGIVVSPHTTNIINLRTFILGNLSEESESSHPFEPVTHDFARLVLSIQVCLAGVQLPARYARTQWRALATMLGPGMVGMWLISSLFIWAIVCVPGETDGPLIRMPFLHALAVGACIAPTDPVLSNTIIKGRWADKHVPVPMAQLISAESGANDGLGYPFLYFALYLIKYLGTSGYAGEAGDGGAAGDWGGARSAMGMWFGEMWGFTIVLSVVWGVVVGWVARRGLKVAKSLHYVDKESVFATTVVVAVLLVGTCGMVGSDDVLACFVAGNALSWE</sequence>
<dbReference type="InterPro" id="IPR006153">
    <property type="entry name" value="Cation/H_exchanger_TM"/>
</dbReference>
<dbReference type="GO" id="GO:0005886">
    <property type="term" value="C:plasma membrane"/>
    <property type="evidence" value="ECO:0007669"/>
    <property type="project" value="InterPro"/>
</dbReference>
<proteinExistence type="predicted"/>
<feature type="transmembrane region" description="Helical" evidence="5">
    <location>
        <begin position="246"/>
        <end position="265"/>
    </location>
</feature>
<dbReference type="InterPro" id="IPR004712">
    <property type="entry name" value="Na+/H+_antiporter_fungi"/>
</dbReference>
<reference evidence="7 8" key="1">
    <citation type="submission" date="2022-12" db="EMBL/GenBank/DDBJ databases">
        <title>Genomic features and morphological characterization of a novel Knufia sp. strain isolated from spacecraft assembly facility.</title>
        <authorList>
            <person name="Teixeira M."/>
            <person name="Chander A.M."/>
            <person name="Stajich J.E."/>
            <person name="Venkateswaran K."/>
        </authorList>
    </citation>
    <scope>NUCLEOTIDE SEQUENCE [LARGE SCALE GENOMIC DNA]</scope>
    <source>
        <strain evidence="7 8">FJI-L2-BK-P2</strain>
    </source>
</reference>
<keyword evidence="4 5" id="KW-0472">Membrane</keyword>
<dbReference type="AlphaFoldDB" id="A0AAN8E8R3"/>
<feature type="transmembrane region" description="Helical" evidence="5">
    <location>
        <begin position="114"/>
        <end position="135"/>
    </location>
</feature>
<dbReference type="Pfam" id="PF00999">
    <property type="entry name" value="Na_H_Exchanger"/>
    <property type="match status" value="1"/>
</dbReference>
<feature type="transmembrane region" description="Helical" evidence="5">
    <location>
        <begin position="42"/>
        <end position="64"/>
    </location>
</feature>
<organism evidence="7 8">
    <name type="scientific">Knufia fluminis</name>
    <dbReference type="NCBI Taxonomy" id="191047"/>
    <lineage>
        <taxon>Eukaryota</taxon>
        <taxon>Fungi</taxon>
        <taxon>Dikarya</taxon>
        <taxon>Ascomycota</taxon>
        <taxon>Pezizomycotina</taxon>
        <taxon>Eurotiomycetes</taxon>
        <taxon>Chaetothyriomycetidae</taxon>
        <taxon>Chaetothyriales</taxon>
        <taxon>Trichomeriaceae</taxon>
        <taxon>Knufia</taxon>
    </lineage>
</organism>
<dbReference type="GO" id="GO:0015385">
    <property type="term" value="F:sodium:proton antiporter activity"/>
    <property type="evidence" value="ECO:0007669"/>
    <property type="project" value="InterPro"/>
</dbReference>
<evidence type="ECO:0000259" key="6">
    <source>
        <dbReference type="Pfam" id="PF00999"/>
    </source>
</evidence>
<dbReference type="Proteomes" id="UP001316803">
    <property type="component" value="Unassembled WGS sequence"/>
</dbReference>
<keyword evidence="2 5" id="KW-0812">Transmembrane</keyword>
<keyword evidence="3 5" id="KW-1133">Transmembrane helix</keyword>
<gene>
    <name evidence="7" type="ORF">OHC33_009950</name>
</gene>
<keyword evidence="8" id="KW-1185">Reference proteome</keyword>
<evidence type="ECO:0000256" key="2">
    <source>
        <dbReference type="ARBA" id="ARBA00022692"/>
    </source>
</evidence>
<feature type="domain" description="Cation/H+ exchanger transmembrane" evidence="6">
    <location>
        <begin position="25"/>
        <end position="317"/>
    </location>
</feature>
<dbReference type="PANTHER" id="PTHR31382">
    <property type="entry name" value="NA(+)/H(+) ANTIPORTER"/>
    <property type="match status" value="1"/>
</dbReference>
<dbReference type="InterPro" id="IPR038770">
    <property type="entry name" value="Na+/solute_symporter_sf"/>
</dbReference>
<feature type="transmembrane region" description="Helical" evidence="5">
    <location>
        <begin position="6"/>
        <end position="30"/>
    </location>
</feature>
<dbReference type="EMBL" id="JAKLMC020000040">
    <property type="protein sequence ID" value="KAK5949029.1"/>
    <property type="molecule type" value="Genomic_DNA"/>
</dbReference>
<dbReference type="Gene3D" id="1.20.1530.20">
    <property type="match status" value="1"/>
</dbReference>
<evidence type="ECO:0000256" key="3">
    <source>
        <dbReference type="ARBA" id="ARBA00022989"/>
    </source>
</evidence>
<comment type="caution">
    <text evidence="7">The sequence shown here is derived from an EMBL/GenBank/DDBJ whole genome shotgun (WGS) entry which is preliminary data.</text>
</comment>
<dbReference type="PANTHER" id="PTHR31382:SF1">
    <property type="entry name" value="SODIUM ION_PROTON EXCHANGER (EUROFUNG)"/>
    <property type="match status" value="1"/>
</dbReference>
<name>A0AAN8E8R3_9EURO</name>
<evidence type="ECO:0000313" key="8">
    <source>
        <dbReference type="Proteomes" id="UP001316803"/>
    </source>
</evidence>
<protein>
    <recommendedName>
        <fullName evidence="6">Cation/H+ exchanger transmembrane domain-containing protein</fullName>
    </recommendedName>
</protein>
<evidence type="ECO:0000256" key="4">
    <source>
        <dbReference type="ARBA" id="ARBA00023136"/>
    </source>
</evidence>